<dbReference type="AlphaFoldDB" id="A0A0J6S0E7"/>
<feature type="chain" id="PRO_5005280646" description="YARHG domain-containing protein" evidence="1">
    <location>
        <begin position="21"/>
        <end position="87"/>
    </location>
</feature>
<dbReference type="EMBL" id="LABX01000361">
    <property type="protein sequence ID" value="KMO27028.1"/>
    <property type="molecule type" value="Genomic_DNA"/>
</dbReference>
<dbReference type="RefSeq" id="WP_048467854.1">
    <property type="nucleotide sequence ID" value="NZ_JBNTQU010000031.1"/>
</dbReference>
<reference evidence="3 4" key="1">
    <citation type="submission" date="2015-03" db="EMBL/GenBank/DDBJ databases">
        <title>Genome sequencing of Methylobacterium aquaticum DSM16371 type strain.</title>
        <authorList>
            <person name="Chaudhry V."/>
            <person name="Patil P.B."/>
        </authorList>
    </citation>
    <scope>NUCLEOTIDE SEQUENCE [LARGE SCALE GENOMIC DNA]</scope>
    <source>
        <strain evidence="3 4">DSM 16371</strain>
    </source>
</reference>
<evidence type="ECO:0000256" key="1">
    <source>
        <dbReference type="SAM" id="SignalP"/>
    </source>
</evidence>
<dbReference type="PROSITE" id="PS51257">
    <property type="entry name" value="PROKAR_LIPOPROTEIN"/>
    <property type="match status" value="1"/>
</dbReference>
<accession>A0A0J6S0E7</accession>
<dbReference type="InterPro" id="IPR025582">
    <property type="entry name" value="YARHG_dom"/>
</dbReference>
<dbReference type="Proteomes" id="UP000035929">
    <property type="component" value="Unassembled WGS sequence"/>
</dbReference>
<feature type="signal peptide" evidence="1">
    <location>
        <begin position="1"/>
        <end position="20"/>
    </location>
</feature>
<protein>
    <recommendedName>
        <fullName evidence="2">YARHG domain-containing protein</fullName>
    </recommendedName>
</protein>
<dbReference type="SMART" id="SM01324">
    <property type="entry name" value="YARHG"/>
    <property type="match status" value="1"/>
</dbReference>
<comment type="caution">
    <text evidence="3">The sequence shown here is derived from an EMBL/GenBank/DDBJ whole genome shotgun (WGS) entry which is preliminary data.</text>
</comment>
<evidence type="ECO:0000313" key="4">
    <source>
        <dbReference type="Proteomes" id="UP000035929"/>
    </source>
</evidence>
<dbReference type="Pfam" id="PF13308">
    <property type="entry name" value="YARHG"/>
    <property type="match status" value="1"/>
</dbReference>
<feature type="domain" description="YARHG" evidence="2">
    <location>
        <begin position="5"/>
        <end position="81"/>
    </location>
</feature>
<name>A0A0J6S0E7_9HYPH</name>
<proteinExistence type="predicted"/>
<organism evidence="3 4">
    <name type="scientific">Methylobacterium aquaticum</name>
    <dbReference type="NCBI Taxonomy" id="270351"/>
    <lineage>
        <taxon>Bacteria</taxon>
        <taxon>Pseudomonadati</taxon>
        <taxon>Pseudomonadota</taxon>
        <taxon>Alphaproteobacteria</taxon>
        <taxon>Hyphomicrobiales</taxon>
        <taxon>Methylobacteriaceae</taxon>
        <taxon>Methylobacterium</taxon>
    </lineage>
</organism>
<dbReference type="OrthoDB" id="7666530at2"/>
<sequence length="87" mass="9754">MKRMTAAIVLFLSGTTLAMAQSCDEFWYQRNMIYKQAGYCFKTAKAIRNFGNAGCRYDDQADVPLSARDRAEIATITAMERARGCTP</sequence>
<dbReference type="PATRIC" id="fig|270351.6.peg.5209"/>
<keyword evidence="1" id="KW-0732">Signal</keyword>
<evidence type="ECO:0000313" key="3">
    <source>
        <dbReference type="EMBL" id="KMO27028.1"/>
    </source>
</evidence>
<gene>
    <name evidence="3" type="ORF">VP06_32070</name>
</gene>
<evidence type="ECO:0000259" key="2">
    <source>
        <dbReference type="SMART" id="SM01324"/>
    </source>
</evidence>